<proteinExistence type="predicted"/>
<dbReference type="AlphaFoldDB" id="A0A0F9S5J0"/>
<comment type="caution">
    <text evidence="1">The sequence shown here is derived from an EMBL/GenBank/DDBJ whole genome shotgun (WGS) entry which is preliminary data.</text>
</comment>
<name>A0A0F9S5J0_9ZZZZ</name>
<gene>
    <name evidence="1" type="ORF">LCGC14_0561290</name>
</gene>
<organism evidence="1">
    <name type="scientific">marine sediment metagenome</name>
    <dbReference type="NCBI Taxonomy" id="412755"/>
    <lineage>
        <taxon>unclassified sequences</taxon>
        <taxon>metagenomes</taxon>
        <taxon>ecological metagenomes</taxon>
    </lineage>
</organism>
<sequence length="141" mass="15904">MISFENKNEGTWFYAVKDDKESGGICLRVLSIEQYLSIEKITTKVKKKVKKGVAYDEITTDETLASKLRWRDCIVDWNNLQLNGVEVPCDNANKVEMCKSMEFLSWVADCLEELTEKTSALDEARLGNSKGLSNGSVEPTK</sequence>
<reference evidence="1" key="1">
    <citation type="journal article" date="2015" name="Nature">
        <title>Complex archaea that bridge the gap between prokaryotes and eukaryotes.</title>
        <authorList>
            <person name="Spang A."/>
            <person name="Saw J.H."/>
            <person name="Jorgensen S.L."/>
            <person name="Zaremba-Niedzwiedzka K."/>
            <person name="Martijn J."/>
            <person name="Lind A.E."/>
            <person name="van Eijk R."/>
            <person name="Schleper C."/>
            <person name="Guy L."/>
            <person name="Ettema T.J."/>
        </authorList>
    </citation>
    <scope>NUCLEOTIDE SEQUENCE</scope>
</reference>
<dbReference type="EMBL" id="LAZR01000799">
    <property type="protein sequence ID" value="KKN57512.1"/>
    <property type="molecule type" value="Genomic_DNA"/>
</dbReference>
<accession>A0A0F9S5J0</accession>
<protein>
    <submittedName>
        <fullName evidence="1">Uncharacterized protein</fullName>
    </submittedName>
</protein>
<evidence type="ECO:0000313" key="1">
    <source>
        <dbReference type="EMBL" id="KKN57512.1"/>
    </source>
</evidence>